<keyword evidence="5 7" id="KW-1133">Transmembrane helix</keyword>
<evidence type="ECO:0000313" key="9">
    <source>
        <dbReference type="EMBL" id="PSN74470.1"/>
    </source>
</evidence>
<sequence length="666" mass="74998">MSDLRFELLPPDELVNVARKYFEENELGEVVTKEEFILGVLAFQNQHAIDSLKHEELDPNSPLRPLQMMTRPQEASIEMFFNGTYDGNKEPNIIKKFVFGVIDICINPFQPHGNGRSNWDHIKALTSAQWIIICTCALASIAQGWDQSSMNGANISWQEPLGLDRNRPNQWIWVFGCMNAAPFFSGALIGSLISDPLINEGAFGRRWAIIFGGFFSTVSVLIPIWIQNWQSFLSTRVLLGIGYALKKIPNWFIHADYKNRMGAKASVVPIYISEIAPFEIRGMLTMGWQLFDTLGIFLGSLANFIIYKMEESNPDWRAMIALSFIPALLFLSLAIFCVESPRWLLKHGNSREALRALIRLHDLPSPIIACGELYYTFYRLKKEEIKYFRKLSEHPWYKGRLDAGKDRGKDVRRKSSHVLGSETQNQIINRANDYDLGPIQEASARSFEPIGVNSIALPDSVSSYTKLKKATFRERLYLLFLVQRIKNALHASICVMLAQQACGINILAFMSSIIIAKHMNNPTNSSGSHEKLDALILLDDEKKKALTFSLIFGAINHVGTWIAIPLIDRKGRRALLKISFPLMITFLSVAGFSLLIDDQKSRLVLFEVSTLFFTAAFSVGEGPAAFVIPAEVFPLIVRELGMSQATSLRYLLISSGLLFLASPFLL</sequence>
<evidence type="ECO:0000256" key="4">
    <source>
        <dbReference type="ARBA" id="ARBA00022692"/>
    </source>
</evidence>
<evidence type="ECO:0000313" key="10">
    <source>
        <dbReference type="Proteomes" id="UP000240883"/>
    </source>
</evidence>
<protein>
    <submittedName>
        <fullName evidence="9">MFS general substrate transporter</fullName>
    </submittedName>
</protein>
<feature type="transmembrane region" description="Helical" evidence="7">
    <location>
        <begin position="493"/>
        <end position="516"/>
    </location>
</feature>
<dbReference type="PANTHER" id="PTHR48020">
    <property type="entry name" value="PROTON MYO-INOSITOL COTRANSPORTER"/>
    <property type="match status" value="1"/>
</dbReference>
<feature type="transmembrane region" description="Helical" evidence="7">
    <location>
        <begin position="319"/>
        <end position="338"/>
    </location>
</feature>
<dbReference type="InterPro" id="IPR050814">
    <property type="entry name" value="Myo-inositol_Transporter"/>
</dbReference>
<dbReference type="Proteomes" id="UP000240883">
    <property type="component" value="Unassembled WGS sequence"/>
</dbReference>
<comment type="subcellular location">
    <subcellularLocation>
        <location evidence="1">Membrane</location>
        <topology evidence="1">Multi-pass membrane protein</topology>
    </subcellularLocation>
</comment>
<dbReference type="InterPro" id="IPR020846">
    <property type="entry name" value="MFS_dom"/>
</dbReference>
<dbReference type="GO" id="GO:0015791">
    <property type="term" value="P:polyol transmembrane transport"/>
    <property type="evidence" value="ECO:0007669"/>
    <property type="project" value="UniProtKB-ARBA"/>
</dbReference>
<feature type="transmembrane region" description="Helical" evidence="7">
    <location>
        <begin position="648"/>
        <end position="665"/>
    </location>
</feature>
<evidence type="ECO:0000256" key="2">
    <source>
        <dbReference type="ARBA" id="ARBA00010992"/>
    </source>
</evidence>
<dbReference type="SUPFAM" id="SSF103473">
    <property type="entry name" value="MFS general substrate transporter"/>
    <property type="match status" value="1"/>
</dbReference>
<dbReference type="PROSITE" id="PS50850">
    <property type="entry name" value="MFS"/>
    <property type="match status" value="1"/>
</dbReference>
<comment type="similarity">
    <text evidence="2">Belongs to the major facilitator superfamily. Sugar transporter (TC 2.A.1.1) family.</text>
</comment>
<dbReference type="AlphaFoldDB" id="A0A2T2P9Z0"/>
<evidence type="ECO:0000259" key="8">
    <source>
        <dbReference type="PROSITE" id="PS50850"/>
    </source>
</evidence>
<proteinExistence type="inferred from homology"/>
<reference evidence="9 10" key="1">
    <citation type="journal article" date="2018" name="Front. Microbiol.">
        <title>Genome-Wide Analysis of Corynespora cassiicola Leaf Fall Disease Putative Effectors.</title>
        <authorList>
            <person name="Lopez D."/>
            <person name="Ribeiro S."/>
            <person name="Label P."/>
            <person name="Fumanal B."/>
            <person name="Venisse J.S."/>
            <person name="Kohler A."/>
            <person name="de Oliveira R.R."/>
            <person name="Labutti K."/>
            <person name="Lipzen A."/>
            <person name="Lail K."/>
            <person name="Bauer D."/>
            <person name="Ohm R.A."/>
            <person name="Barry K.W."/>
            <person name="Spatafora J."/>
            <person name="Grigoriev I.V."/>
            <person name="Martin F.M."/>
            <person name="Pujade-Renaud V."/>
        </authorList>
    </citation>
    <scope>NUCLEOTIDE SEQUENCE [LARGE SCALE GENOMIC DNA]</scope>
    <source>
        <strain evidence="9 10">Philippines</strain>
    </source>
</reference>
<organism evidence="9 10">
    <name type="scientific">Corynespora cassiicola Philippines</name>
    <dbReference type="NCBI Taxonomy" id="1448308"/>
    <lineage>
        <taxon>Eukaryota</taxon>
        <taxon>Fungi</taxon>
        <taxon>Dikarya</taxon>
        <taxon>Ascomycota</taxon>
        <taxon>Pezizomycotina</taxon>
        <taxon>Dothideomycetes</taxon>
        <taxon>Pleosporomycetidae</taxon>
        <taxon>Pleosporales</taxon>
        <taxon>Corynesporascaceae</taxon>
        <taxon>Corynespora</taxon>
    </lineage>
</organism>
<evidence type="ECO:0000256" key="1">
    <source>
        <dbReference type="ARBA" id="ARBA00004141"/>
    </source>
</evidence>
<feature type="transmembrane region" description="Helical" evidence="7">
    <location>
        <begin position="206"/>
        <end position="226"/>
    </location>
</feature>
<dbReference type="STRING" id="1448308.A0A2T2P9Z0"/>
<dbReference type="Pfam" id="PF00083">
    <property type="entry name" value="Sugar_tr"/>
    <property type="match status" value="3"/>
</dbReference>
<feature type="transmembrane region" description="Helical" evidence="7">
    <location>
        <begin position="290"/>
        <end position="307"/>
    </location>
</feature>
<keyword evidence="3" id="KW-0813">Transport</keyword>
<dbReference type="PANTHER" id="PTHR48020:SF13">
    <property type="entry name" value="MAJOR FACILITATOR SUPERFAMILY (MFS) PROFILE DOMAIN-CONTAINING PROTEIN"/>
    <property type="match status" value="1"/>
</dbReference>
<dbReference type="InterPro" id="IPR036259">
    <property type="entry name" value="MFS_trans_sf"/>
</dbReference>
<dbReference type="InterPro" id="IPR003663">
    <property type="entry name" value="Sugar/inositol_transpt"/>
</dbReference>
<dbReference type="EMBL" id="KZ678128">
    <property type="protein sequence ID" value="PSN74470.1"/>
    <property type="molecule type" value="Genomic_DNA"/>
</dbReference>
<name>A0A2T2P9Z0_CORCC</name>
<evidence type="ECO:0000256" key="5">
    <source>
        <dbReference type="ARBA" id="ARBA00022989"/>
    </source>
</evidence>
<keyword evidence="4 7" id="KW-0812">Transmembrane</keyword>
<feature type="transmembrane region" description="Helical" evidence="7">
    <location>
        <begin position="574"/>
        <end position="596"/>
    </location>
</feature>
<evidence type="ECO:0000256" key="7">
    <source>
        <dbReference type="SAM" id="Phobius"/>
    </source>
</evidence>
<feature type="transmembrane region" description="Helical" evidence="7">
    <location>
        <begin position="171"/>
        <end position="194"/>
    </location>
</feature>
<dbReference type="Gene3D" id="1.20.1250.20">
    <property type="entry name" value="MFS general substrate transporter like domains"/>
    <property type="match status" value="2"/>
</dbReference>
<dbReference type="GO" id="GO:0016020">
    <property type="term" value="C:membrane"/>
    <property type="evidence" value="ECO:0007669"/>
    <property type="project" value="UniProtKB-SubCell"/>
</dbReference>
<dbReference type="GO" id="GO:0022857">
    <property type="term" value="F:transmembrane transporter activity"/>
    <property type="evidence" value="ECO:0007669"/>
    <property type="project" value="InterPro"/>
</dbReference>
<accession>A0A2T2P9Z0</accession>
<evidence type="ECO:0000256" key="6">
    <source>
        <dbReference type="ARBA" id="ARBA00023136"/>
    </source>
</evidence>
<feature type="domain" description="Major facilitator superfamily (MFS) profile" evidence="8">
    <location>
        <begin position="132"/>
        <end position="666"/>
    </location>
</feature>
<dbReference type="OrthoDB" id="6339427at2759"/>
<dbReference type="GO" id="GO:0015798">
    <property type="term" value="P:myo-inositol transport"/>
    <property type="evidence" value="ECO:0007669"/>
    <property type="project" value="UniProtKB-ARBA"/>
</dbReference>
<feature type="transmembrane region" description="Helical" evidence="7">
    <location>
        <begin position="608"/>
        <end position="636"/>
    </location>
</feature>
<keyword evidence="6 7" id="KW-0472">Membrane</keyword>
<dbReference type="PRINTS" id="PR00171">
    <property type="entry name" value="SUGRTRNSPORT"/>
</dbReference>
<dbReference type="InterPro" id="IPR005828">
    <property type="entry name" value="MFS_sugar_transport-like"/>
</dbReference>
<feature type="transmembrane region" description="Helical" evidence="7">
    <location>
        <begin position="545"/>
        <end position="567"/>
    </location>
</feature>
<evidence type="ECO:0000256" key="3">
    <source>
        <dbReference type="ARBA" id="ARBA00022448"/>
    </source>
</evidence>
<keyword evidence="10" id="KW-1185">Reference proteome</keyword>
<gene>
    <name evidence="9" type="ORF">BS50DRAFT_567312</name>
</gene>